<dbReference type="Pfam" id="PF07715">
    <property type="entry name" value="Plug"/>
    <property type="match status" value="1"/>
</dbReference>
<dbReference type="InterPro" id="IPR037066">
    <property type="entry name" value="Plug_dom_sf"/>
</dbReference>
<dbReference type="NCBIfam" id="TIGR01783">
    <property type="entry name" value="TonB-siderophor"/>
    <property type="match status" value="1"/>
</dbReference>
<keyword evidence="4 11" id="KW-1134">Transmembrane beta strand</keyword>
<dbReference type="PROSITE" id="PS00430">
    <property type="entry name" value="TONB_DEPENDENT_REC_1"/>
    <property type="match status" value="1"/>
</dbReference>
<evidence type="ECO:0000259" key="16">
    <source>
        <dbReference type="Pfam" id="PF07715"/>
    </source>
</evidence>
<organism evidence="17 18">
    <name type="scientific">Sphingomonas faeni</name>
    <dbReference type="NCBI Taxonomy" id="185950"/>
    <lineage>
        <taxon>Bacteria</taxon>
        <taxon>Pseudomonadati</taxon>
        <taxon>Pseudomonadota</taxon>
        <taxon>Alphaproteobacteria</taxon>
        <taxon>Sphingomonadales</taxon>
        <taxon>Sphingomonadaceae</taxon>
        <taxon>Sphingomonas</taxon>
    </lineage>
</organism>
<feature type="domain" description="TonB-dependent receptor-like beta-barrel" evidence="15">
    <location>
        <begin position="241"/>
        <end position="668"/>
    </location>
</feature>
<evidence type="ECO:0000256" key="1">
    <source>
        <dbReference type="ARBA" id="ARBA00004571"/>
    </source>
</evidence>
<keyword evidence="8 11" id="KW-0472">Membrane</keyword>
<evidence type="ECO:0000313" key="18">
    <source>
        <dbReference type="Proteomes" id="UP000244013"/>
    </source>
</evidence>
<accession>A0A2T5TZC7</accession>
<dbReference type="PROSITE" id="PS52016">
    <property type="entry name" value="TONB_DEPENDENT_REC_3"/>
    <property type="match status" value="1"/>
</dbReference>
<dbReference type="InterPro" id="IPR036942">
    <property type="entry name" value="Beta-barrel_TonB_sf"/>
</dbReference>
<gene>
    <name evidence="17" type="ORF">C8J25_10946</name>
</gene>
<feature type="domain" description="TonB-dependent receptor plug" evidence="16">
    <location>
        <begin position="69"/>
        <end position="169"/>
    </location>
</feature>
<dbReference type="Pfam" id="PF00593">
    <property type="entry name" value="TonB_dep_Rec_b-barrel"/>
    <property type="match status" value="1"/>
</dbReference>
<dbReference type="SUPFAM" id="SSF56935">
    <property type="entry name" value="Porins"/>
    <property type="match status" value="1"/>
</dbReference>
<reference evidence="17 18" key="1">
    <citation type="submission" date="2018-04" db="EMBL/GenBank/DDBJ databases">
        <title>Genomic Encyclopedia of Type Strains, Phase III (KMG-III): the genomes of soil and plant-associated and newly described type strains.</title>
        <authorList>
            <person name="Whitman W."/>
        </authorList>
    </citation>
    <scope>NUCLEOTIDE SEQUENCE [LARGE SCALE GENOMIC DNA]</scope>
    <source>
        <strain evidence="17 18">MA-olki</strain>
    </source>
</reference>
<name>A0A2T5TZC7_9SPHN</name>
<dbReference type="Proteomes" id="UP000244013">
    <property type="component" value="Unassembled WGS sequence"/>
</dbReference>
<evidence type="ECO:0000256" key="8">
    <source>
        <dbReference type="ARBA" id="ARBA00023136"/>
    </source>
</evidence>
<dbReference type="PROSITE" id="PS51257">
    <property type="entry name" value="PROKAR_LIPOPROTEIN"/>
    <property type="match status" value="1"/>
</dbReference>
<evidence type="ECO:0000256" key="6">
    <source>
        <dbReference type="ARBA" id="ARBA00022729"/>
    </source>
</evidence>
<evidence type="ECO:0000256" key="4">
    <source>
        <dbReference type="ARBA" id="ARBA00022452"/>
    </source>
</evidence>
<keyword evidence="3 11" id="KW-0813">Transport</keyword>
<dbReference type="InterPro" id="IPR012910">
    <property type="entry name" value="Plug_dom"/>
</dbReference>
<evidence type="ECO:0000256" key="11">
    <source>
        <dbReference type="PROSITE-ProRule" id="PRU01360"/>
    </source>
</evidence>
<evidence type="ECO:0000313" key="17">
    <source>
        <dbReference type="EMBL" id="PTW44618.1"/>
    </source>
</evidence>
<evidence type="ECO:0000256" key="7">
    <source>
        <dbReference type="ARBA" id="ARBA00023077"/>
    </source>
</evidence>
<keyword evidence="7 12" id="KW-0798">TonB box</keyword>
<dbReference type="InterPro" id="IPR000531">
    <property type="entry name" value="Beta-barrel_TonB"/>
</dbReference>
<proteinExistence type="inferred from homology"/>
<evidence type="ECO:0000256" key="12">
    <source>
        <dbReference type="PROSITE-ProRule" id="PRU10143"/>
    </source>
</evidence>
<protein>
    <submittedName>
        <fullName evidence="17">Iron complex outermembrane receptor protein</fullName>
    </submittedName>
</protein>
<comment type="subcellular location">
    <subcellularLocation>
        <location evidence="1 11">Cell outer membrane</location>
        <topology evidence="1 11">Multi-pass membrane protein</topology>
    </subcellularLocation>
</comment>
<evidence type="ECO:0000256" key="3">
    <source>
        <dbReference type="ARBA" id="ARBA00022448"/>
    </source>
</evidence>
<dbReference type="GO" id="GO:0009279">
    <property type="term" value="C:cell outer membrane"/>
    <property type="evidence" value="ECO:0007669"/>
    <property type="project" value="UniProtKB-SubCell"/>
</dbReference>
<keyword evidence="5 11" id="KW-0812">Transmembrane</keyword>
<feature type="chain" id="PRO_5015488890" evidence="14">
    <location>
        <begin position="26"/>
        <end position="699"/>
    </location>
</feature>
<dbReference type="GO" id="GO:0015891">
    <property type="term" value="P:siderophore transport"/>
    <property type="evidence" value="ECO:0007669"/>
    <property type="project" value="InterPro"/>
</dbReference>
<dbReference type="GO" id="GO:0015344">
    <property type="term" value="F:siderophore uptake transmembrane transporter activity"/>
    <property type="evidence" value="ECO:0007669"/>
    <property type="project" value="TreeGrafter"/>
</dbReference>
<evidence type="ECO:0000256" key="2">
    <source>
        <dbReference type="ARBA" id="ARBA00009810"/>
    </source>
</evidence>
<dbReference type="Gene3D" id="2.170.130.10">
    <property type="entry name" value="TonB-dependent receptor, plug domain"/>
    <property type="match status" value="1"/>
</dbReference>
<evidence type="ECO:0000259" key="15">
    <source>
        <dbReference type="Pfam" id="PF00593"/>
    </source>
</evidence>
<comment type="caution">
    <text evidence="17">The sequence shown here is derived from an EMBL/GenBank/DDBJ whole genome shotgun (WGS) entry which is preliminary data.</text>
</comment>
<dbReference type="PANTHER" id="PTHR32552">
    <property type="entry name" value="FERRICHROME IRON RECEPTOR-RELATED"/>
    <property type="match status" value="1"/>
</dbReference>
<dbReference type="InterPro" id="IPR010105">
    <property type="entry name" value="TonB_sidphr_rcpt"/>
</dbReference>
<evidence type="ECO:0000256" key="9">
    <source>
        <dbReference type="ARBA" id="ARBA00023170"/>
    </source>
</evidence>
<dbReference type="GO" id="GO:0038023">
    <property type="term" value="F:signaling receptor activity"/>
    <property type="evidence" value="ECO:0007669"/>
    <property type="project" value="InterPro"/>
</dbReference>
<dbReference type="Gene3D" id="2.40.170.20">
    <property type="entry name" value="TonB-dependent receptor, beta-barrel domain"/>
    <property type="match status" value="1"/>
</dbReference>
<evidence type="ECO:0000256" key="13">
    <source>
        <dbReference type="RuleBase" id="RU003357"/>
    </source>
</evidence>
<dbReference type="AlphaFoldDB" id="A0A2T5TZC7"/>
<dbReference type="PANTHER" id="PTHR32552:SF90">
    <property type="entry name" value="METAL-PSEUDOPALINE RECEPTOR CNTO"/>
    <property type="match status" value="1"/>
</dbReference>
<feature type="short sequence motif" description="TonB box" evidence="12">
    <location>
        <begin position="46"/>
        <end position="52"/>
    </location>
</feature>
<sequence>MSTRPRSIAFASIFLLLACPVTAEAQDKTDREPEREERRVDDEAETIVVLGTRSTRADRTLSSDLATERMSQSSRSLERDLLTAAGTYRLGDALELVSGVSNQNNRGGFLDNFAIRGFLGTPDGGAEYYVDGFLANRGLAPPRDPATTERIEVLKGPAGALFGDIDPGGRVNIVSKTPRFTPGATATLTYGSFDTRRVEIDATGPLSDTIAARIVVATEDSDGWRDFVPLRRRVVAPSLTWAPRDGLRLTYVGEITRFDAPFDRGIPAIGGDANALPRSRFYGEPGDGTTRFRNQRHQLTGEARLDDRISLNGGVAWRTGSLRGFSSDQSRLVGGQTLWRQRRARDYTVDDLSARLELTGRFGAHRASVGVKGYTLDYHEGLLRRNPTAANPYAIDVFAPVYGGQALPLAPFTDNDETRRSATLYAQDMWDVTDRFTLTGGVRFDAYRQQIRNNRTGVVGRTVDEPVNFRLGGRYALSDVFAVHANWGESFLLNSGTGRDNQGFSPERGKGYEIGGTAALPGIDVAVTYFDIAKRDILTNDPVDPNFLAPVGKLSSKGIEFDASVRLAKQWQVVANYAWTRARTDDSIFATDRVLNVPEHAATLFAIGRFLDDEGRGPSVSAGASYVGKRAGAIDTSGLVLPDYLKAKAAVEYAVSRRLSVRAEADNLFDARFAQSSYSPVWIFPGAPRTVRLSVRLSQ</sequence>
<comment type="similarity">
    <text evidence="2 11 13">Belongs to the TonB-dependent receptor family.</text>
</comment>
<dbReference type="InterPro" id="IPR010916">
    <property type="entry name" value="TonB_box_CS"/>
</dbReference>
<dbReference type="RefSeq" id="WP_244187157.1">
    <property type="nucleotide sequence ID" value="NZ_QAYE01000009.1"/>
</dbReference>
<evidence type="ECO:0000256" key="5">
    <source>
        <dbReference type="ARBA" id="ARBA00022692"/>
    </source>
</evidence>
<keyword evidence="9 17" id="KW-0675">Receptor</keyword>
<dbReference type="CDD" id="cd01347">
    <property type="entry name" value="ligand_gated_channel"/>
    <property type="match status" value="1"/>
</dbReference>
<dbReference type="InterPro" id="IPR039426">
    <property type="entry name" value="TonB-dep_rcpt-like"/>
</dbReference>
<feature type="signal peptide" evidence="14">
    <location>
        <begin position="1"/>
        <end position="25"/>
    </location>
</feature>
<evidence type="ECO:0000256" key="14">
    <source>
        <dbReference type="SAM" id="SignalP"/>
    </source>
</evidence>
<evidence type="ECO:0000256" key="10">
    <source>
        <dbReference type="ARBA" id="ARBA00023237"/>
    </source>
</evidence>
<dbReference type="EMBL" id="QAYE01000009">
    <property type="protein sequence ID" value="PTW44618.1"/>
    <property type="molecule type" value="Genomic_DNA"/>
</dbReference>
<dbReference type="GeneID" id="91007229"/>
<keyword evidence="10 11" id="KW-0998">Cell outer membrane</keyword>
<keyword evidence="6 14" id="KW-0732">Signal</keyword>